<dbReference type="PROSITE" id="PS00737">
    <property type="entry name" value="THIOLASE_2"/>
    <property type="match status" value="1"/>
</dbReference>
<dbReference type="Gene3D" id="3.40.47.10">
    <property type="match status" value="1"/>
</dbReference>
<dbReference type="InterPro" id="IPR002155">
    <property type="entry name" value="Thiolase"/>
</dbReference>
<dbReference type="InterPro" id="IPR020616">
    <property type="entry name" value="Thiolase_N"/>
</dbReference>
<evidence type="ECO:0000256" key="3">
    <source>
        <dbReference type="ARBA" id="ARBA00022679"/>
    </source>
</evidence>
<comment type="caution">
    <text evidence="10">The sequence shown here is derived from an EMBL/GenBank/DDBJ whole genome shotgun (WGS) entry which is preliminary data.</text>
</comment>
<dbReference type="InterPro" id="IPR020617">
    <property type="entry name" value="Thiolase_C"/>
</dbReference>
<feature type="domain" description="Thiolase C-terminal" evidence="9">
    <location>
        <begin position="267"/>
        <end position="387"/>
    </location>
</feature>
<evidence type="ECO:0000259" key="8">
    <source>
        <dbReference type="Pfam" id="PF00108"/>
    </source>
</evidence>
<dbReference type="PANTHER" id="PTHR18919">
    <property type="entry name" value="ACETYL-COA C-ACYLTRANSFERASE"/>
    <property type="match status" value="1"/>
</dbReference>
<keyword evidence="4 7" id="KW-0012">Acyltransferase</keyword>
<evidence type="ECO:0000259" key="9">
    <source>
        <dbReference type="Pfam" id="PF02803"/>
    </source>
</evidence>
<dbReference type="InterPro" id="IPR020615">
    <property type="entry name" value="Thiolase_acyl_enz_int_AS"/>
</dbReference>
<evidence type="ECO:0000313" key="10">
    <source>
        <dbReference type="EMBL" id="MFC3493690.1"/>
    </source>
</evidence>
<dbReference type="NCBIfam" id="TIGR01930">
    <property type="entry name" value="AcCoA-C-Actrans"/>
    <property type="match status" value="1"/>
</dbReference>
<evidence type="ECO:0000256" key="7">
    <source>
        <dbReference type="RuleBase" id="RU003557"/>
    </source>
</evidence>
<reference evidence="11" key="1">
    <citation type="journal article" date="2019" name="Int. J. Syst. Evol. Microbiol.">
        <title>The Global Catalogue of Microorganisms (GCM) 10K type strain sequencing project: providing services to taxonomists for standard genome sequencing and annotation.</title>
        <authorList>
            <consortium name="The Broad Institute Genomics Platform"/>
            <consortium name="The Broad Institute Genome Sequencing Center for Infectious Disease"/>
            <person name="Wu L."/>
            <person name="Ma J."/>
        </authorList>
    </citation>
    <scope>NUCLEOTIDE SEQUENCE [LARGE SCALE GENOMIC DNA]</scope>
    <source>
        <strain evidence="11">CGMCC 4.7396</strain>
    </source>
</reference>
<dbReference type="Proteomes" id="UP001595712">
    <property type="component" value="Unassembled WGS sequence"/>
</dbReference>
<dbReference type="PROSITE" id="PS00099">
    <property type="entry name" value="THIOLASE_3"/>
    <property type="match status" value="1"/>
</dbReference>
<dbReference type="RefSeq" id="WP_387976569.1">
    <property type="nucleotide sequence ID" value="NZ_JBHRWO010000012.1"/>
</dbReference>
<proteinExistence type="inferred from homology"/>
<dbReference type="SUPFAM" id="SSF53901">
    <property type="entry name" value="Thiolase-like"/>
    <property type="match status" value="2"/>
</dbReference>
<dbReference type="PIRSF" id="PIRSF000429">
    <property type="entry name" value="Ac-CoA_Ac_transf"/>
    <property type="match status" value="1"/>
</dbReference>
<name>A0ABV7PYP9_9ACTN</name>
<evidence type="ECO:0000256" key="4">
    <source>
        <dbReference type="ARBA" id="ARBA00023315"/>
    </source>
</evidence>
<dbReference type="Pfam" id="PF02803">
    <property type="entry name" value="Thiolase_C"/>
    <property type="match status" value="1"/>
</dbReference>
<evidence type="ECO:0000256" key="6">
    <source>
        <dbReference type="ARBA" id="ARBA00040529"/>
    </source>
</evidence>
<evidence type="ECO:0000256" key="2">
    <source>
        <dbReference type="ARBA" id="ARBA00012705"/>
    </source>
</evidence>
<dbReference type="EC" id="2.3.1.9" evidence="2"/>
<evidence type="ECO:0000256" key="1">
    <source>
        <dbReference type="ARBA" id="ARBA00010982"/>
    </source>
</evidence>
<feature type="domain" description="Thiolase N-terminal" evidence="8">
    <location>
        <begin position="6"/>
        <end position="258"/>
    </location>
</feature>
<organism evidence="10 11">
    <name type="scientific">Glycomyces rhizosphaerae</name>
    <dbReference type="NCBI Taxonomy" id="2054422"/>
    <lineage>
        <taxon>Bacteria</taxon>
        <taxon>Bacillati</taxon>
        <taxon>Actinomycetota</taxon>
        <taxon>Actinomycetes</taxon>
        <taxon>Glycomycetales</taxon>
        <taxon>Glycomycetaceae</taxon>
        <taxon>Glycomyces</taxon>
    </lineage>
</organism>
<keyword evidence="3 7" id="KW-0808">Transferase</keyword>
<evidence type="ECO:0000256" key="5">
    <source>
        <dbReference type="ARBA" id="ARBA00030755"/>
    </source>
</evidence>
<comment type="similarity">
    <text evidence="1 7">Belongs to the thiolase-like superfamily. Thiolase family.</text>
</comment>
<dbReference type="CDD" id="cd00751">
    <property type="entry name" value="thiolase"/>
    <property type="match status" value="1"/>
</dbReference>
<accession>A0ABV7PYP9</accession>
<keyword evidence="11" id="KW-1185">Reference proteome</keyword>
<protein>
    <recommendedName>
        <fullName evidence="6">Probable acetyl-CoA acetyltransferase</fullName>
        <ecNumber evidence="2">2.3.1.9</ecNumber>
    </recommendedName>
    <alternativeName>
        <fullName evidence="5">Acetoacetyl-CoA thiolase</fullName>
    </alternativeName>
</protein>
<dbReference type="PROSITE" id="PS00098">
    <property type="entry name" value="THIOLASE_1"/>
    <property type="match status" value="1"/>
</dbReference>
<evidence type="ECO:0000313" key="11">
    <source>
        <dbReference type="Proteomes" id="UP001595712"/>
    </source>
</evidence>
<dbReference type="InterPro" id="IPR016039">
    <property type="entry name" value="Thiolase-like"/>
</dbReference>
<dbReference type="InterPro" id="IPR020613">
    <property type="entry name" value="Thiolase_CS"/>
</dbReference>
<gene>
    <name evidence="10" type="ORF">ACFO8M_14510</name>
</gene>
<dbReference type="Pfam" id="PF00108">
    <property type="entry name" value="Thiolase_N"/>
    <property type="match status" value="1"/>
</dbReference>
<sequence length="389" mass="40174">MSHSYLLDAVRTPIGRHRGALATVRPDDLAATVVAAIARRSAALDPADIDDVILGNANGAGEENRDVARMAVLLAGLPESVPGTTVNRLCGSGLEAVVSAARAVETGDASLVVAGGVESMSRAPWVLPKTEKPLQRGGLELADTALGWRLVNPAMKPEWTVGLGEGAEILADEYGIGREAQDAFAVRSHQRAQAAWDAKRFDDEIVPLPELVRDEAVRPGTTAAALSALRPVFRADGRVTAGNSSPLSDGAAALLIGDEAAAEAHGRPLARIVSRAVVGVEPRRFGIGPVEAARKALRRAGIGWGDLAAVELNEAFAAQSLACLAEWPELDPELVNPLGGAIALGHPLGCSGARLAGTLAWQLHRSGGYGLAALCIGVGQGIAMVLEAC</sequence>
<dbReference type="EMBL" id="JBHRWO010000012">
    <property type="protein sequence ID" value="MFC3493690.1"/>
    <property type="molecule type" value="Genomic_DNA"/>
</dbReference>
<dbReference type="InterPro" id="IPR020610">
    <property type="entry name" value="Thiolase_AS"/>
</dbReference>
<dbReference type="PANTHER" id="PTHR18919:SF107">
    <property type="entry name" value="ACETYL-COA ACETYLTRANSFERASE, CYTOSOLIC"/>
    <property type="match status" value="1"/>
</dbReference>